<dbReference type="Proteomes" id="UP000829999">
    <property type="component" value="Chromosome 25"/>
</dbReference>
<dbReference type="Pfam" id="PF09588">
    <property type="entry name" value="YqaJ"/>
    <property type="match status" value="1"/>
</dbReference>
<dbReference type="InterPro" id="IPR011335">
    <property type="entry name" value="Restrct_endonuc-II-like"/>
</dbReference>
<dbReference type="Pfam" id="PF20700">
    <property type="entry name" value="Mutator"/>
    <property type="match status" value="1"/>
</dbReference>
<organism evidence="3 4">
    <name type="scientific">Spodoptera frugiperda</name>
    <name type="common">Fall armyworm</name>
    <dbReference type="NCBI Taxonomy" id="7108"/>
    <lineage>
        <taxon>Eukaryota</taxon>
        <taxon>Metazoa</taxon>
        <taxon>Ecdysozoa</taxon>
        <taxon>Arthropoda</taxon>
        <taxon>Hexapoda</taxon>
        <taxon>Insecta</taxon>
        <taxon>Pterygota</taxon>
        <taxon>Neoptera</taxon>
        <taxon>Endopterygota</taxon>
        <taxon>Lepidoptera</taxon>
        <taxon>Glossata</taxon>
        <taxon>Ditrysia</taxon>
        <taxon>Noctuoidea</taxon>
        <taxon>Noctuidae</taxon>
        <taxon>Amphipyrinae</taxon>
        <taxon>Spodoptera</taxon>
    </lineage>
</organism>
<evidence type="ECO:0000313" key="3">
    <source>
        <dbReference type="Proteomes" id="UP000829999"/>
    </source>
</evidence>
<dbReference type="SUPFAM" id="SSF52980">
    <property type="entry name" value="Restriction endonuclease-like"/>
    <property type="match status" value="1"/>
</dbReference>
<accession>A0A9R0E738</accession>
<name>A0A9R0E738_SPOFR</name>
<dbReference type="RefSeq" id="XP_050560532.1">
    <property type="nucleotide sequence ID" value="XM_050704575.1"/>
</dbReference>
<dbReference type="PANTHER" id="PTHR46609">
    <property type="entry name" value="EXONUCLEASE, PHAGE-TYPE/RECB, C-TERMINAL DOMAIN-CONTAINING PROTEIN"/>
    <property type="match status" value="1"/>
</dbReference>
<reference evidence="4" key="1">
    <citation type="submission" date="2025-08" db="UniProtKB">
        <authorList>
            <consortium name="RefSeq"/>
        </authorList>
    </citation>
    <scope>IDENTIFICATION</scope>
    <source>
        <tissue evidence="4">Whole larval tissue</tissue>
    </source>
</reference>
<feature type="domain" description="YqaJ viral recombinase" evidence="1">
    <location>
        <begin position="559"/>
        <end position="706"/>
    </location>
</feature>
<dbReference type="InterPro" id="IPR051703">
    <property type="entry name" value="NF-kappa-B_Signaling_Reg"/>
</dbReference>
<dbReference type="InterPro" id="IPR011604">
    <property type="entry name" value="PDDEXK-like_dom_sf"/>
</dbReference>
<dbReference type="CDD" id="cd22343">
    <property type="entry name" value="PDDEXK_lambda_exonuclease-like"/>
    <property type="match status" value="1"/>
</dbReference>
<sequence>MRDTNNEEIEPFQISGRRVIEIDYFIKQLQEIGSHSSMFSCNLSTVELLHEKRIGLSSVFNMKCQMCAKKFVLKSSKDSEKRMNVNEEVVAGIMTIGGGVTQLNTVLCHINIPPMSIRLYQNTHNTISQWWKETAKHSMKEAGIIEKNHALCIGSVHNTGIPMISVSGDACWSKRSYGTNYSASSGVGAIVGIYSKKVLYYGVKNKICSICSRANSNKVQAPNHTCFKNFHGPSTAMEAVIITEGFKKSIENHGLIYNQYIADGDSSTYASIRNSRPYNDVTVGKIECKNHLLRNYCKGLLSIANNTTYHTRARKIIKENYLRIRWGIDSSIKYWTTKDIAFEEKVKMIKQDILNGPYHIFGDHSKCASYFCNDQIKKRNENIVPELSAYGVFQKVEELAHRLSLHTSFAYNQTNNTVESFNARVAKFVGGKRVNFSQRGSYLARCAAAVVTYNTGTLQSAVHKFIFDTEANPEIVRLEQMRRKRNEARIERNTKKKKIIRPTTYKKDAYYGESCQKVDMEDEQFKEAKENFLKALELSELEKNTLEKDTILQSGSPLWLETRRKLLTASWFATVCKRRPTTECGPLIKQILYGKDLSNVPSIKHGRTNEQTAIRELENALNTHIEQCGLFIDKEFPFLGASPDGKCELGIIEVKCPSTAYGMEPDDAIAQKKVDFWLPMNNDKFKINKKHKWYYQIQGQLRITGQDRCVFAIWTGPGKLKFEFVEKDSQFWKEKMEAHLIRFYKNCLLPELIDPRQARNMNLRAHSSHIQTNIVKIKN</sequence>
<dbReference type="GeneID" id="126912453"/>
<dbReference type="PANTHER" id="PTHR46609:SF8">
    <property type="entry name" value="YQAJ VIRAL RECOMBINASE DOMAIN-CONTAINING PROTEIN"/>
    <property type="match status" value="1"/>
</dbReference>
<dbReference type="OrthoDB" id="6781756at2759"/>
<evidence type="ECO:0000259" key="2">
    <source>
        <dbReference type="Pfam" id="PF20700"/>
    </source>
</evidence>
<dbReference type="GO" id="GO:0006281">
    <property type="term" value="P:DNA repair"/>
    <property type="evidence" value="ECO:0007669"/>
    <property type="project" value="UniProtKB-ARBA"/>
</dbReference>
<dbReference type="InterPro" id="IPR049012">
    <property type="entry name" value="Mutator_transp_dom"/>
</dbReference>
<gene>
    <name evidence="4" type="primary">LOC126912453</name>
</gene>
<keyword evidence="3" id="KW-1185">Reference proteome</keyword>
<dbReference type="Gene3D" id="3.90.320.10">
    <property type="match status" value="1"/>
</dbReference>
<evidence type="ECO:0000313" key="4">
    <source>
        <dbReference type="RefSeq" id="XP_050560532.1"/>
    </source>
</evidence>
<dbReference type="AlphaFoldDB" id="A0A9R0E738"/>
<protein>
    <submittedName>
        <fullName evidence="4">Uncharacterized protein LOC126912453</fullName>
    </submittedName>
</protein>
<evidence type="ECO:0000259" key="1">
    <source>
        <dbReference type="Pfam" id="PF09588"/>
    </source>
</evidence>
<proteinExistence type="predicted"/>
<feature type="domain" description="Mutator-like transposase" evidence="2">
    <location>
        <begin position="16"/>
        <end position="372"/>
    </location>
</feature>
<dbReference type="InterPro" id="IPR019080">
    <property type="entry name" value="YqaJ_viral_recombinase"/>
</dbReference>